<dbReference type="Proteomes" id="UP000009168">
    <property type="component" value="Unassembled WGS sequence"/>
</dbReference>
<dbReference type="GO" id="GO:0005634">
    <property type="term" value="C:nucleus"/>
    <property type="evidence" value="ECO:0007669"/>
    <property type="project" value="InterPro"/>
</dbReference>
<dbReference type="GO" id="GO:0006367">
    <property type="term" value="P:transcription initiation at RNA polymerase II promoter"/>
    <property type="evidence" value="ECO:0007669"/>
    <property type="project" value="InterPro"/>
</dbReference>
<evidence type="ECO:0000313" key="3">
    <source>
        <dbReference type="EMBL" id="EWS71508.1"/>
    </source>
</evidence>
<dbReference type="AlphaFoldDB" id="W7X557"/>
<dbReference type="InterPro" id="IPR006809">
    <property type="entry name" value="TAFII28_dom"/>
</dbReference>
<evidence type="ECO:0000256" key="1">
    <source>
        <dbReference type="SAM" id="MobiDB-lite"/>
    </source>
</evidence>
<dbReference type="InParanoid" id="W7X557"/>
<evidence type="ECO:0000313" key="4">
    <source>
        <dbReference type="Proteomes" id="UP000009168"/>
    </source>
</evidence>
<feature type="compositionally biased region" description="Basic and acidic residues" evidence="1">
    <location>
        <begin position="16"/>
        <end position="28"/>
    </location>
</feature>
<feature type="region of interest" description="Disordered" evidence="1">
    <location>
        <begin position="1"/>
        <end position="28"/>
    </location>
</feature>
<sequence>MQENQDNAANNPQQNGEKDKKNKQRDLKKLQRKIDIIKEGEIKAKQKYFQESKIDYDQFYETQYQNFRNPSLNGWRVTVKQAINEIDEKMNTDKYFIQFLTSIGRVYIQRLVEDAIEIKESGESDERVHLTEDHIREAYRKQKNHSRDIDQQQHLKKIFD</sequence>
<dbReference type="Pfam" id="PF04719">
    <property type="entry name" value="TAFII28"/>
    <property type="match status" value="1"/>
</dbReference>
<protein>
    <submittedName>
        <fullName evidence="3">HTAFII28-like motif protein</fullName>
    </submittedName>
</protein>
<evidence type="ECO:0000259" key="2">
    <source>
        <dbReference type="Pfam" id="PF04719"/>
    </source>
</evidence>
<feature type="domain" description="TAFII28-like protein" evidence="2">
    <location>
        <begin position="62"/>
        <end position="141"/>
    </location>
</feature>
<organism evidence="3 4">
    <name type="scientific">Tetrahymena thermophila (strain SB210)</name>
    <dbReference type="NCBI Taxonomy" id="312017"/>
    <lineage>
        <taxon>Eukaryota</taxon>
        <taxon>Sar</taxon>
        <taxon>Alveolata</taxon>
        <taxon>Ciliophora</taxon>
        <taxon>Intramacronucleata</taxon>
        <taxon>Oligohymenophorea</taxon>
        <taxon>Hymenostomatida</taxon>
        <taxon>Tetrahymenina</taxon>
        <taxon>Tetrahymenidae</taxon>
        <taxon>Tetrahymena</taxon>
    </lineage>
</organism>
<accession>W7X557</accession>
<dbReference type="InterPro" id="IPR009072">
    <property type="entry name" value="Histone-fold"/>
</dbReference>
<feature type="compositionally biased region" description="Low complexity" evidence="1">
    <location>
        <begin position="1"/>
        <end position="15"/>
    </location>
</feature>
<name>W7X557_TETTS</name>
<dbReference type="GO" id="GO:0046982">
    <property type="term" value="F:protein heterodimerization activity"/>
    <property type="evidence" value="ECO:0007669"/>
    <property type="project" value="InterPro"/>
</dbReference>
<gene>
    <name evidence="3" type="ORF">TTHERM_001002681</name>
</gene>
<reference evidence="4" key="1">
    <citation type="journal article" date="2006" name="PLoS Biol.">
        <title>Macronuclear genome sequence of the ciliate Tetrahymena thermophila, a model eukaryote.</title>
        <authorList>
            <person name="Eisen J.A."/>
            <person name="Coyne R.S."/>
            <person name="Wu M."/>
            <person name="Wu D."/>
            <person name="Thiagarajan M."/>
            <person name="Wortman J.R."/>
            <person name="Badger J.H."/>
            <person name="Ren Q."/>
            <person name="Amedeo P."/>
            <person name="Jones K.M."/>
            <person name="Tallon L.J."/>
            <person name="Delcher A.L."/>
            <person name="Salzberg S.L."/>
            <person name="Silva J.C."/>
            <person name="Haas B.J."/>
            <person name="Majoros W.H."/>
            <person name="Farzad M."/>
            <person name="Carlton J.M."/>
            <person name="Smith R.K. Jr."/>
            <person name="Garg J."/>
            <person name="Pearlman R.E."/>
            <person name="Karrer K.M."/>
            <person name="Sun L."/>
            <person name="Manning G."/>
            <person name="Elde N.C."/>
            <person name="Turkewitz A.P."/>
            <person name="Asai D.J."/>
            <person name="Wilkes D.E."/>
            <person name="Wang Y."/>
            <person name="Cai H."/>
            <person name="Collins K."/>
            <person name="Stewart B.A."/>
            <person name="Lee S.R."/>
            <person name="Wilamowska K."/>
            <person name="Weinberg Z."/>
            <person name="Ruzzo W.L."/>
            <person name="Wloga D."/>
            <person name="Gaertig J."/>
            <person name="Frankel J."/>
            <person name="Tsao C.-C."/>
            <person name="Gorovsky M.A."/>
            <person name="Keeling P.J."/>
            <person name="Waller R.F."/>
            <person name="Patron N.J."/>
            <person name="Cherry J.M."/>
            <person name="Stover N.A."/>
            <person name="Krieger C.J."/>
            <person name="del Toro C."/>
            <person name="Ryder H.F."/>
            <person name="Williamson S.C."/>
            <person name="Barbeau R.A."/>
            <person name="Hamilton E.P."/>
            <person name="Orias E."/>
        </authorList>
    </citation>
    <scope>NUCLEOTIDE SEQUENCE [LARGE SCALE GENOMIC DNA]</scope>
    <source>
        <strain evidence="4">SB210</strain>
    </source>
</reference>
<dbReference type="GeneID" id="24441362"/>
<keyword evidence="4" id="KW-1185">Reference proteome</keyword>
<dbReference type="RefSeq" id="XP_012655953.1">
    <property type="nucleotide sequence ID" value="XM_012800499.1"/>
</dbReference>
<dbReference type="Gene3D" id="1.10.20.10">
    <property type="entry name" value="Histone, subunit A"/>
    <property type="match status" value="1"/>
</dbReference>
<feature type="region of interest" description="Disordered" evidence="1">
    <location>
        <begin position="141"/>
        <end position="160"/>
    </location>
</feature>
<dbReference type="EMBL" id="GG662361">
    <property type="protein sequence ID" value="EWS71508.1"/>
    <property type="molecule type" value="Genomic_DNA"/>
</dbReference>
<proteinExistence type="predicted"/>
<dbReference type="KEGG" id="tet:TTHERM_001002681"/>